<dbReference type="Proteomes" id="UP000186513">
    <property type="component" value="Unassembled WGS sequence"/>
</dbReference>
<dbReference type="STRING" id="1121279.SAMN02745887_02394"/>
<dbReference type="SUPFAM" id="SSF140731">
    <property type="entry name" value="PA2201 C-terminal domain-like"/>
    <property type="match status" value="1"/>
</dbReference>
<dbReference type="Gene3D" id="1.10.3920.10">
    <property type="entry name" value="PA2201 C-terminal domain-like"/>
    <property type="match status" value="1"/>
</dbReference>
<dbReference type="AlphaFoldDB" id="A0A1K2HKT7"/>
<evidence type="ECO:0000259" key="2">
    <source>
        <dbReference type="Pfam" id="PF08929"/>
    </source>
</evidence>
<proteinExistence type="predicted"/>
<dbReference type="RefSeq" id="WP_072428906.1">
    <property type="nucleotide sequence ID" value="NZ_FPKR01000009.1"/>
</dbReference>
<feature type="domain" description="PoNi C-terminal" evidence="2">
    <location>
        <begin position="158"/>
        <end position="267"/>
    </location>
</feature>
<dbReference type="InterPro" id="IPR015025">
    <property type="entry name" value="PoNi_C"/>
</dbReference>
<dbReference type="Pfam" id="PF08929">
    <property type="entry name" value="PoNi_C"/>
    <property type="match status" value="1"/>
</dbReference>
<sequence>MTEANFRNQRRQKFLTEKYFQLNYAFCKDEIAQNTATINSKQFLPSEIPYSGIPGSSFKNQLKLIRLTFTSGASIDSLHQLYTDAVNFFEIWHQTYREYIAELARTGEEELRDDGSPCYFEDLFHFQLVLEIISLGVLLGESDKVRQIVTWLSRYRHTDMMFESIVEQYVTDPSKTETFFHEAPYGLLLDAIYTAQTSEEARAYVQSYLDSWYKSFEGVPWHNGHLVQTEEYSNYEGYWAFEAAAVCVLYGIDDTSFRDHLVYPKDLADWARANHVLDRVNAVNPSDIRLRCEAGQPCPQAGYWFTPAKVDSRRTFKQGDIMPAVDSAYGATIWQWGADQQN</sequence>
<evidence type="ECO:0000313" key="4">
    <source>
        <dbReference type="Proteomes" id="UP000186513"/>
    </source>
</evidence>
<name>A0A1K2HKT7_9NEIS</name>
<dbReference type="EMBL" id="FPKR01000009">
    <property type="protein sequence ID" value="SFZ77390.1"/>
    <property type="molecule type" value="Genomic_DNA"/>
</dbReference>
<evidence type="ECO:0008006" key="5">
    <source>
        <dbReference type="Google" id="ProtNLM"/>
    </source>
</evidence>
<keyword evidence="4" id="KW-1185">Reference proteome</keyword>
<dbReference type="InterPro" id="IPR015024">
    <property type="entry name" value="PoNi_N"/>
</dbReference>
<gene>
    <name evidence="3" type="ORF">SAMN02745887_02394</name>
</gene>
<organism evidence="3 4">
    <name type="scientific">Chitinimonas taiwanensis DSM 18899</name>
    <dbReference type="NCBI Taxonomy" id="1121279"/>
    <lineage>
        <taxon>Bacteria</taxon>
        <taxon>Pseudomonadati</taxon>
        <taxon>Pseudomonadota</taxon>
        <taxon>Betaproteobacteria</taxon>
        <taxon>Neisseriales</taxon>
        <taxon>Chitinibacteraceae</taxon>
        <taxon>Chitinimonas</taxon>
    </lineage>
</organism>
<reference evidence="3 4" key="1">
    <citation type="submission" date="2016-11" db="EMBL/GenBank/DDBJ databases">
        <authorList>
            <person name="Jaros S."/>
            <person name="Januszkiewicz K."/>
            <person name="Wedrychowicz H."/>
        </authorList>
    </citation>
    <scope>NUCLEOTIDE SEQUENCE [LARGE SCALE GENOMIC DNA]</scope>
    <source>
        <strain evidence="3 4">DSM 18899</strain>
    </source>
</reference>
<dbReference type="OrthoDB" id="8576337at2"/>
<accession>A0A1K2HKT7</accession>
<evidence type="ECO:0000313" key="3">
    <source>
        <dbReference type="EMBL" id="SFZ77390.1"/>
    </source>
</evidence>
<evidence type="ECO:0000259" key="1">
    <source>
        <dbReference type="Pfam" id="PF08928"/>
    </source>
</evidence>
<protein>
    <recommendedName>
        <fullName evidence="5">PoNi C-terminal domain-containing protein</fullName>
    </recommendedName>
</protein>
<dbReference type="Pfam" id="PF08928">
    <property type="entry name" value="PoNi_N"/>
    <property type="match status" value="1"/>
</dbReference>
<dbReference type="InterPro" id="IPR028983">
    <property type="entry name" value="PA2201-like_C"/>
</dbReference>
<feature type="domain" description="PoNi N-terminal" evidence="1">
    <location>
        <begin position="11"/>
        <end position="147"/>
    </location>
</feature>